<sequence length="472" mass="52774">MSEAIKALQSSREIKFSPVVLKNSGFGFNLVSKFIDVHELQGFELSEMVRTKGKGKPSEKLAKRRRQNSDSDTGSEEYEPSREIVMADAGAGRGSKKSSKRSHDERVDDKREKWLAGFQIKKGKCERQVNAMELGEKHGVPEIRHEGLEQWFNPVPGFNPKCVKEFYMSMEVVKEGEGENAVPVKLTATVANKVVKVTSDRIAKQLKYKRPDPSTIDYPGIEIDLDGVKETLFRDPQNGMKPIIPGRFKDDIRILNKAFHANLYPKGKETKPSDKSAKLLAVFADPEVTVDWAHFICLQMVDYLNTRPGPTMLWFPTLITKLCHSQGVKGPGYSKLEPGEGGIIDTTTLKRSEAQSKGKTVKGAKAAPSSTPGASSSTAPPPLPKAKSKLLVPPPEGSKGTTWYKKLFKLAVTIYKKLDKSEKKEKLKEHYDQWQKKVLKDLSGQHYEVPPELIVEDSDDEEEDEDDSDDEE</sequence>
<reference evidence="1 2" key="1">
    <citation type="journal article" date="2021" name="Hortic Res">
        <title>High-quality reference genome and annotation aids understanding of berry development for evergreen blueberry (Vaccinium darrowii).</title>
        <authorList>
            <person name="Yu J."/>
            <person name="Hulse-Kemp A.M."/>
            <person name="Babiker E."/>
            <person name="Staton M."/>
        </authorList>
    </citation>
    <scope>NUCLEOTIDE SEQUENCE [LARGE SCALE GENOMIC DNA]</scope>
    <source>
        <strain evidence="2">cv. NJ 8807/NJ 8810</strain>
        <tissue evidence="1">Young leaf</tissue>
    </source>
</reference>
<dbReference type="Proteomes" id="UP000828048">
    <property type="component" value="Chromosome 3"/>
</dbReference>
<gene>
    <name evidence="1" type="ORF">Vadar_006849</name>
</gene>
<dbReference type="EMBL" id="CM037153">
    <property type="protein sequence ID" value="KAH7856915.1"/>
    <property type="molecule type" value="Genomic_DNA"/>
</dbReference>
<accession>A0ACB7YVF6</accession>
<name>A0ACB7YVF6_9ERIC</name>
<keyword evidence="2" id="KW-1185">Reference proteome</keyword>
<protein>
    <submittedName>
        <fullName evidence="1">Uncharacterized protein</fullName>
    </submittedName>
</protein>
<evidence type="ECO:0000313" key="2">
    <source>
        <dbReference type="Proteomes" id="UP000828048"/>
    </source>
</evidence>
<proteinExistence type="predicted"/>
<organism evidence="1 2">
    <name type="scientific">Vaccinium darrowii</name>
    <dbReference type="NCBI Taxonomy" id="229202"/>
    <lineage>
        <taxon>Eukaryota</taxon>
        <taxon>Viridiplantae</taxon>
        <taxon>Streptophyta</taxon>
        <taxon>Embryophyta</taxon>
        <taxon>Tracheophyta</taxon>
        <taxon>Spermatophyta</taxon>
        <taxon>Magnoliopsida</taxon>
        <taxon>eudicotyledons</taxon>
        <taxon>Gunneridae</taxon>
        <taxon>Pentapetalae</taxon>
        <taxon>asterids</taxon>
        <taxon>Ericales</taxon>
        <taxon>Ericaceae</taxon>
        <taxon>Vaccinioideae</taxon>
        <taxon>Vaccinieae</taxon>
        <taxon>Vaccinium</taxon>
    </lineage>
</organism>
<comment type="caution">
    <text evidence="1">The sequence shown here is derived from an EMBL/GenBank/DDBJ whole genome shotgun (WGS) entry which is preliminary data.</text>
</comment>
<evidence type="ECO:0000313" key="1">
    <source>
        <dbReference type="EMBL" id="KAH7856915.1"/>
    </source>
</evidence>